<evidence type="ECO:0000313" key="3">
    <source>
        <dbReference type="Proteomes" id="UP000573327"/>
    </source>
</evidence>
<name>A0A7W7SBD4_9ACTN</name>
<proteinExistence type="predicted"/>
<feature type="domain" description="Transposase IS701-like DDE" evidence="1">
    <location>
        <begin position="27"/>
        <end position="253"/>
    </location>
</feature>
<dbReference type="Pfam" id="PF13546">
    <property type="entry name" value="DDE_5"/>
    <property type="match status" value="1"/>
</dbReference>
<evidence type="ECO:0000259" key="1">
    <source>
        <dbReference type="Pfam" id="PF13546"/>
    </source>
</evidence>
<gene>
    <name evidence="2" type="ORF">F4556_002863</name>
</gene>
<reference evidence="2 3" key="1">
    <citation type="submission" date="2020-08" db="EMBL/GenBank/DDBJ databases">
        <title>Sequencing the genomes of 1000 actinobacteria strains.</title>
        <authorList>
            <person name="Klenk H.-P."/>
        </authorList>
    </citation>
    <scope>NUCLEOTIDE SEQUENCE [LARGE SCALE GENOMIC DNA]</scope>
    <source>
        <strain evidence="2 3">DSM 44786</strain>
    </source>
</reference>
<accession>A0A7W7SBD4</accession>
<dbReference type="PANTHER" id="PTHR33627:SF1">
    <property type="entry name" value="TRANSPOSASE"/>
    <property type="match status" value="1"/>
</dbReference>
<sequence>MTAHHTSGTLTPSVHSGSFSTYAFTEELFDQLPRADQRRWAHTYLEGLLTTAGKKSVRRMAAAVSGSRTASQSLQQFVNASPWEWSPIRRELIRWVEQYTTPRAWTIACAVLPKRGDHSVGVHRRFVPAAGRAVNCQIGVGLFLSTGHGELPVDWRLLLPGAWSEQPELRQRARVPEEAPHGPIWAHARDLVEELARHTGAASVPVIADMGECTEVAALIRGLGDRDFVIAVPGSLQVVPGGHLATQRPTGHGMTTVTNAQHFLGLNGAHPQTAAISTHDGRARHLRILSGLARLPGTIPGSPGGQQHTYKVFSEWRQAGRRPAPIWITNMVHRRMDELLALTGLQHRADNTVRTLENDFGLLDFEGRSYPGWHHHMTLVSAAYAYHRIVRPEAQSAASPFARQRSA</sequence>
<organism evidence="2 3">
    <name type="scientific">Kitasatospora gansuensis</name>
    <dbReference type="NCBI Taxonomy" id="258050"/>
    <lineage>
        <taxon>Bacteria</taxon>
        <taxon>Bacillati</taxon>
        <taxon>Actinomycetota</taxon>
        <taxon>Actinomycetes</taxon>
        <taxon>Kitasatosporales</taxon>
        <taxon>Streptomycetaceae</taxon>
        <taxon>Kitasatospora</taxon>
    </lineage>
</organism>
<protein>
    <recommendedName>
        <fullName evidence="1">Transposase IS701-like DDE domain-containing protein</fullName>
    </recommendedName>
</protein>
<keyword evidence="3" id="KW-1185">Reference proteome</keyword>
<dbReference type="InterPro" id="IPR038721">
    <property type="entry name" value="IS701-like_DDE_dom"/>
</dbReference>
<evidence type="ECO:0000313" key="2">
    <source>
        <dbReference type="EMBL" id="MBB4947328.1"/>
    </source>
</evidence>
<dbReference type="EMBL" id="JACHJR010000001">
    <property type="protein sequence ID" value="MBB4947328.1"/>
    <property type="molecule type" value="Genomic_DNA"/>
</dbReference>
<dbReference type="Proteomes" id="UP000573327">
    <property type="component" value="Unassembled WGS sequence"/>
</dbReference>
<comment type="caution">
    <text evidence="2">The sequence shown here is derived from an EMBL/GenBank/DDBJ whole genome shotgun (WGS) entry which is preliminary data.</text>
</comment>
<dbReference type="PANTHER" id="PTHR33627">
    <property type="entry name" value="TRANSPOSASE"/>
    <property type="match status" value="1"/>
</dbReference>
<dbReference type="AlphaFoldDB" id="A0A7W7SBD4"/>
<dbReference type="InterPro" id="IPR039365">
    <property type="entry name" value="IS701-like"/>
</dbReference>
<dbReference type="RefSeq" id="WP_246511017.1">
    <property type="nucleotide sequence ID" value="NZ_JACHJR010000001.1"/>
</dbReference>